<keyword evidence="4" id="KW-0109">Calcium transport</keyword>
<evidence type="ECO:0000256" key="3">
    <source>
        <dbReference type="ARBA" id="ARBA00022448"/>
    </source>
</evidence>
<evidence type="ECO:0000256" key="9">
    <source>
        <dbReference type="ARBA" id="ARBA00022946"/>
    </source>
</evidence>
<dbReference type="eggNOG" id="KOG2643">
    <property type="taxonomic scope" value="Eukaryota"/>
</dbReference>
<dbReference type="PANTHER" id="PTHR12294:SF1">
    <property type="entry name" value="CALCIUM UPTAKE PROTEIN 1, MITOCHONDRIAL"/>
    <property type="match status" value="1"/>
</dbReference>
<dbReference type="EMBL" id="KI913986">
    <property type="protein sequence ID" value="ETV94288.1"/>
    <property type="molecule type" value="Genomic_DNA"/>
</dbReference>
<keyword evidence="9" id="KW-0809">Transit peptide</keyword>
<dbReference type="GeneID" id="20088997"/>
<keyword evidence="3" id="KW-0813">Transport</keyword>
<dbReference type="RefSeq" id="XP_008877053.1">
    <property type="nucleotide sequence ID" value="XM_008878831.1"/>
</dbReference>
<dbReference type="AlphaFoldDB" id="A0A024TJR7"/>
<keyword evidence="11" id="KW-0496">Mitochondrion</keyword>
<protein>
    <recommendedName>
        <fullName evidence="15">EF-hand domain-containing protein</fullName>
    </recommendedName>
</protein>
<name>A0A024TJR7_9STRA</name>
<dbReference type="GO" id="GO:0051560">
    <property type="term" value="P:mitochondrial calcium ion homeostasis"/>
    <property type="evidence" value="ECO:0007669"/>
    <property type="project" value="TreeGrafter"/>
</dbReference>
<comment type="subcellular location">
    <subcellularLocation>
        <location evidence="1">Mitochondrion inner membrane</location>
    </subcellularLocation>
    <subcellularLocation>
        <location evidence="2">Mitochondrion intermembrane space</location>
    </subcellularLocation>
</comment>
<evidence type="ECO:0000256" key="1">
    <source>
        <dbReference type="ARBA" id="ARBA00004273"/>
    </source>
</evidence>
<dbReference type="PROSITE" id="PS50222">
    <property type="entry name" value="EF_HAND_2"/>
    <property type="match status" value="2"/>
</dbReference>
<gene>
    <name evidence="16" type="ORF">H310_11947</name>
</gene>
<evidence type="ECO:0000256" key="7">
    <source>
        <dbReference type="ARBA" id="ARBA00022792"/>
    </source>
</evidence>
<evidence type="ECO:0000256" key="11">
    <source>
        <dbReference type="ARBA" id="ARBA00023128"/>
    </source>
</evidence>
<organism evidence="16">
    <name type="scientific">Aphanomyces invadans</name>
    <dbReference type="NCBI Taxonomy" id="157072"/>
    <lineage>
        <taxon>Eukaryota</taxon>
        <taxon>Sar</taxon>
        <taxon>Stramenopiles</taxon>
        <taxon>Oomycota</taxon>
        <taxon>Saprolegniomycetes</taxon>
        <taxon>Saprolegniales</taxon>
        <taxon>Verrucalvaceae</taxon>
        <taxon>Aphanomyces</taxon>
    </lineage>
</organism>
<dbReference type="VEuPathDB" id="FungiDB:H310_11947"/>
<keyword evidence="5" id="KW-0479">Metal-binding</keyword>
<dbReference type="SMART" id="SM00054">
    <property type="entry name" value="EFh"/>
    <property type="match status" value="3"/>
</dbReference>
<dbReference type="InterPro" id="IPR039800">
    <property type="entry name" value="MICU1/2/3"/>
</dbReference>
<evidence type="ECO:0000256" key="2">
    <source>
        <dbReference type="ARBA" id="ARBA00004569"/>
    </source>
</evidence>
<dbReference type="Pfam" id="PF00036">
    <property type="entry name" value="EF-hand_1"/>
    <property type="match status" value="1"/>
</dbReference>
<keyword evidence="12" id="KW-0472">Membrane</keyword>
<proteinExistence type="inferred from homology"/>
<evidence type="ECO:0000256" key="5">
    <source>
        <dbReference type="ARBA" id="ARBA00022723"/>
    </source>
</evidence>
<keyword evidence="8" id="KW-0106">Calcium</keyword>
<evidence type="ECO:0000256" key="13">
    <source>
        <dbReference type="ARBA" id="ARBA00038333"/>
    </source>
</evidence>
<dbReference type="STRING" id="157072.A0A024TJR7"/>
<evidence type="ECO:0000256" key="6">
    <source>
        <dbReference type="ARBA" id="ARBA00022737"/>
    </source>
</evidence>
<accession>A0A024TJR7</accession>
<keyword evidence="10" id="KW-0406">Ion transport</keyword>
<evidence type="ECO:0000256" key="14">
    <source>
        <dbReference type="SAM" id="MobiDB-lite"/>
    </source>
</evidence>
<keyword evidence="7" id="KW-0999">Mitochondrion inner membrane</keyword>
<evidence type="ECO:0000256" key="12">
    <source>
        <dbReference type="ARBA" id="ARBA00023136"/>
    </source>
</evidence>
<keyword evidence="6" id="KW-0677">Repeat</keyword>
<dbReference type="InterPro" id="IPR011992">
    <property type="entry name" value="EF-hand-dom_pair"/>
</dbReference>
<comment type="similarity">
    <text evidence="13">Belongs to the MICU1 family. MICU1 subfamily.</text>
</comment>
<feature type="domain" description="EF-hand" evidence="15">
    <location>
        <begin position="443"/>
        <end position="478"/>
    </location>
</feature>
<dbReference type="Pfam" id="PF13833">
    <property type="entry name" value="EF-hand_8"/>
    <property type="match status" value="1"/>
</dbReference>
<feature type="domain" description="EF-hand" evidence="15">
    <location>
        <begin position="191"/>
        <end position="226"/>
    </location>
</feature>
<dbReference type="InterPro" id="IPR018247">
    <property type="entry name" value="EF_Hand_1_Ca_BS"/>
</dbReference>
<evidence type="ECO:0000256" key="8">
    <source>
        <dbReference type="ARBA" id="ARBA00022837"/>
    </source>
</evidence>
<dbReference type="InterPro" id="IPR002048">
    <property type="entry name" value="EF_hand_dom"/>
</dbReference>
<dbReference type="PROSITE" id="PS00018">
    <property type="entry name" value="EF_HAND_1"/>
    <property type="match status" value="2"/>
</dbReference>
<dbReference type="GO" id="GO:0036444">
    <property type="term" value="P:calcium import into the mitochondrion"/>
    <property type="evidence" value="ECO:0007669"/>
    <property type="project" value="TreeGrafter"/>
</dbReference>
<dbReference type="OrthoDB" id="186625at2759"/>
<sequence length="503" mass="56432">MLGAFSKRMLSQRRVLRHASVDPRGAVVAVMLLAGATLTKETTASNEEVKESSAEKKKKEKKKTHWHTRQRHEESDKQAVLLKDSLKKYKEDIVAFDSVASRFDTFATAMTKDKDANGVRRKAMTFTGVVSSSRSIPHLEPPPDFLHSLVLPRFRLSHPPRSAQYTCPFVGDADGLITYEECHLLYHLLEIPVEHFEVAFHMFDLDGNGTVDKTEFLEVLSSVLNNIKDIRTSASGTGDDAVQGSSFPHTLHRHANRRALLERDAPLPPLSQHAERCSCDSICAPQRAEWCVHVVEASYHFLLHFFGKNGKKKITAREFVAVVQSLKESLLRAEFDMYATKDSVVAGTAPSANAKEGTISVHDFAVTMISCFDPKHLPAMLDRLHLLRATDERVSWTEFREFHSVIQNHLADIKLAFELQRGGDEITEDDFIKAAYIVSGERLPAHVVSMAFRVFDMDGNGSLDHEEVVRVLSARNNQATFRKNAPTWPPAKFWACVTNPSTD</sequence>
<feature type="compositionally biased region" description="Basic residues" evidence="14">
    <location>
        <begin position="58"/>
        <end position="70"/>
    </location>
</feature>
<dbReference type="GO" id="GO:1990246">
    <property type="term" value="C:uniplex complex"/>
    <property type="evidence" value="ECO:0007669"/>
    <property type="project" value="TreeGrafter"/>
</dbReference>
<evidence type="ECO:0000256" key="10">
    <source>
        <dbReference type="ARBA" id="ARBA00023065"/>
    </source>
</evidence>
<dbReference type="SUPFAM" id="SSF47473">
    <property type="entry name" value="EF-hand"/>
    <property type="match status" value="2"/>
</dbReference>
<dbReference type="GO" id="GO:0005509">
    <property type="term" value="F:calcium ion binding"/>
    <property type="evidence" value="ECO:0007669"/>
    <property type="project" value="InterPro"/>
</dbReference>
<reference evidence="16" key="1">
    <citation type="submission" date="2013-12" db="EMBL/GenBank/DDBJ databases">
        <title>The Genome Sequence of Aphanomyces invadans NJM9701.</title>
        <authorList>
            <consortium name="The Broad Institute Genomics Platform"/>
            <person name="Russ C."/>
            <person name="Tyler B."/>
            <person name="van West P."/>
            <person name="Dieguez-Uribeondo J."/>
            <person name="Young S.K."/>
            <person name="Zeng Q."/>
            <person name="Gargeya S."/>
            <person name="Fitzgerald M."/>
            <person name="Abouelleil A."/>
            <person name="Alvarado L."/>
            <person name="Chapman S.B."/>
            <person name="Gainer-Dewar J."/>
            <person name="Goldberg J."/>
            <person name="Griggs A."/>
            <person name="Gujja S."/>
            <person name="Hansen M."/>
            <person name="Howarth C."/>
            <person name="Imamovic A."/>
            <person name="Ireland A."/>
            <person name="Larimer J."/>
            <person name="McCowan C."/>
            <person name="Murphy C."/>
            <person name="Pearson M."/>
            <person name="Poon T.W."/>
            <person name="Priest M."/>
            <person name="Roberts A."/>
            <person name="Saif S."/>
            <person name="Shea T."/>
            <person name="Sykes S."/>
            <person name="Wortman J."/>
            <person name="Nusbaum C."/>
            <person name="Birren B."/>
        </authorList>
    </citation>
    <scope>NUCLEOTIDE SEQUENCE [LARGE SCALE GENOMIC DNA]</scope>
    <source>
        <strain evidence="16">NJM9701</strain>
    </source>
</reference>
<evidence type="ECO:0000259" key="15">
    <source>
        <dbReference type="PROSITE" id="PS50222"/>
    </source>
</evidence>
<dbReference type="GO" id="GO:0005758">
    <property type="term" value="C:mitochondrial intermembrane space"/>
    <property type="evidence" value="ECO:0007669"/>
    <property type="project" value="UniProtKB-SubCell"/>
</dbReference>
<feature type="compositionally biased region" description="Basic and acidic residues" evidence="14">
    <location>
        <begin position="47"/>
        <end position="57"/>
    </location>
</feature>
<evidence type="ECO:0000313" key="16">
    <source>
        <dbReference type="EMBL" id="ETV94288.1"/>
    </source>
</evidence>
<feature type="region of interest" description="Disordered" evidence="14">
    <location>
        <begin position="41"/>
        <end position="76"/>
    </location>
</feature>
<dbReference type="Gene3D" id="1.10.238.10">
    <property type="entry name" value="EF-hand"/>
    <property type="match status" value="2"/>
</dbReference>
<dbReference type="PANTHER" id="PTHR12294">
    <property type="entry name" value="EF HAND DOMAIN FAMILY A1,A2-RELATED"/>
    <property type="match status" value="1"/>
</dbReference>
<evidence type="ECO:0000256" key="4">
    <source>
        <dbReference type="ARBA" id="ARBA00022568"/>
    </source>
</evidence>